<evidence type="ECO:0008006" key="2">
    <source>
        <dbReference type="Google" id="ProtNLM"/>
    </source>
</evidence>
<dbReference type="InterPro" id="IPR032342">
    <property type="entry name" value="DUF4861"/>
</dbReference>
<proteinExistence type="predicted"/>
<gene>
    <name evidence="1" type="ORF">SDC9_100794</name>
</gene>
<dbReference type="AlphaFoldDB" id="A0A645ALA7"/>
<accession>A0A645ALA7</accession>
<organism evidence="1">
    <name type="scientific">bioreactor metagenome</name>
    <dbReference type="NCBI Taxonomy" id="1076179"/>
    <lineage>
        <taxon>unclassified sequences</taxon>
        <taxon>metagenomes</taxon>
        <taxon>ecological metagenomes</taxon>
    </lineage>
</organism>
<evidence type="ECO:0000313" key="1">
    <source>
        <dbReference type="EMBL" id="MPM54022.1"/>
    </source>
</evidence>
<sequence length="269" mass="30366">MRKEEERPHVAWNNQWLPPNWGWESEKAAFRFYLGHFDLFGKRQWIDTLIMPRMAEGKSYHLDQNGWGMDILHVGKTAGCGGLILYVNGVPYPVRNETGKGNPTFTGRLVEETPHKVTLEFIAEGAGPEKAPYTVRLRPSIGAGDIYSSVEVTVNGGTPGDKIGLGVGLVRLPDETFFSDKAAGVIGSWGFQDPEIGWIGMGIMFPPTRFLRFDDQPEEHRVVLDCKRGKSVTYYIQGDWLRGHQFPCCPSAQDWFNTLKYETEVIKKE</sequence>
<reference evidence="1" key="1">
    <citation type="submission" date="2019-08" db="EMBL/GenBank/DDBJ databases">
        <authorList>
            <person name="Kucharzyk K."/>
            <person name="Murdoch R.W."/>
            <person name="Higgins S."/>
            <person name="Loffler F."/>
        </authorList>
    </citation>
    <scope>NUCLEOTIDE SEQUENCE</scope>
</reference>
<name>A0A645ALA7_9ZZZZ</name>
<protein>
    <recommendedName>
        <fullName evidence="2">DUF4861 domain-containing protein</fullName>
    </recommendedName>
</protein>
<dbReference type="Pfam" id="PF16153">
    <property type="entry name" value="DUF4861"/>
    <property type="match status" value="1"/>
</dbReference>
<comment type="caution">
    <text evidence="1">The sequence shown here is derived from an EMBL/GenBank/DDBJ whole genome shotgun (WGS) entry which is preliminary data.</text>
</comment>
<dbReference type="EMBL" id="VSSQ01014611">
    <property type="protein sequence ID" value="MPM54022.1"/>
    <property type="molecule type" value="Genomic_DNA"/>
</dbReference>